<sequence>SGKLPDDKHILVEMLAVSQEKLKVGHQQLSQIGGQLQELQARQQQLVEAFTHEKGTTTGLTEALWKMRDQIQIPKVPNE</sequence>
<proteinExistence type="predicted"/>
<gene>
    <name evidence="1" type="ORF">LCGC14_2304580</name>
</gene>
<dbReference type="EMBL" id="LAZR01032565">
    <property type="protein sequence ID" value="KKL50530.1"/>
    <property type="molecule type" value="Genomic_DNA"/>
</dbReference>
<organism evidence="1">
    <name type="scientific">marine sediment metagenome</name>
    <dbReference type="NCBI Taxonomy" id="412755"/>
    <lineage>
        <taxon>unclassified sequences</taxon>
        <taxon>metagenomes</taxon>
        <taxon>ecological metagenomes</taxon>
    </lineage>
</organism>
<protein>
    <submittedName>
        <fullName evidence="1">Uncharacterized protein</fullName>
    </submittedName>
</protein>
<reference evidence="1" key="1">
    <citation type="journal article" date="2015" name="Nature">
        <title>Complex archaea that bridge the gap between prokaryotes and eukaryotes.</title>
        <authorList>
            <person name="Spang A."/>
            <person name="Saw J.H."/>
            <person name="Jorgensen S.L."/>
            <person name="Zaremba-Niedzwiedzka K."/>
            <person name="Martijn J."/>
            <person name="Lind A.E."/>
            <person name="van Eijk R."/>
            <person name="Schleper C."/>
            <person name="Guy L."/>
            <person name="Ettema T.J."/>
        </authorList>
    </citation>
    <scope>NUCLEOTIDE SEQUENCE</scope>
</reference>
<feature type="non-terminal residue" evidence="1">
    <location>
        <position position="1"/>
    </location>
</feature>
<dbReference type="AlphaFoldDB" id="A0A0F9EZW1"/>
<name>A0A0F9EZW1_9ZZZZ</name>
<accession>A0A0F9EZW1</accession>
<comment type="caution">
    <text evidence="1">The sequence shown here is derived from an EMBL/GenBank/DDBJ whole genome shotgun (WGS) entry which is preliminary data.</text>
</comment>
<evidence type="ECO:0000313" key="1">
    <source>
        <dbReference type="EMBL" id="KKL50530.1"/>
    </source>
</evidence>